<sequence length="387" mass="40690">MRDSTPSRWIGVCARWRFATCSARWPEGPEVNHAGRLDIHRPVPRECPPLGPASETRGGGLVRKRSAVGIVALGLLLAGASGCGNHAPYVRASGVVEMDEIDVASLEGGRIVRLLTDEGDSVRTGDTLAVLQRGELAAQFEAQIAQAGRAVAQSQAVTTGPRAEEIHIARADLASAAAQLELAEKELARAKELAAGQVIAQAELDRATHARDDARARRDAAQQKLTLLQAGSRREDITAARDAALSARAQLAAVRSRLGELVLLAPASGVVLLKNFEAGELALAGQPVVTLGNPDSLWVRVYVAAPEIGRVRLGARAQVFAEGFGNRTFPGRVVTIASSAEFTPRAALTEEERANLVFAVKIAMDPAGGALKPGLPVEVRIAGPAAR</sequence>
<dbReference type="InterPro" id="IPR050465">
    <property type="entry name" value="UPF0194_transport"/>
</dbReference>
<evidence type="ECO:0000313" key="6">
    <source>
        <dbReference type="Proteomes" id="UP000319771"/>
    </source>
</evidence>
<dbReference type="Gene3D" id="2.40.50.100">
    <property type="match status" value="1"/>
</dbReference>
<dbReference type="InterPro" id="IPR059052">
    <property type="entry name" value="HH_YbhG-like"/>
</dbReference>
<dbReference type="AlphaFoldDB" id="A0A538U323"/>
<dbReference type="Pfam" id="PF25881">
    <property type="entry name" value="HH_YBHG"/>
    <property type="match status" value="1"/>
</dbReference>
<dbReference type="Proteomes" id="UP000319771">
    <property type="component" value="Unassembled WGS sequence"/>
</dbReference>
<evidence type="ECO:0000313" key="5">
    <source>
        <dbReference type="EMBL" id="TMQ70282.1"/>
    </source>
</evidence>
<evidence type="ECO:0000256" key="2">
    <source>
        <dbReference type="ARBA" id="ARBA00023054"/>
    </source>
</evidence>
<feature type="domain" description="YbhG-like alpha-helical hairpin" evidence="4">
    <location>
        <begin position="142"/>
        <end position="257"/>
    </location>
</feature>
<dbReference type="PANTHER" id="PTHR32347">
    <property type="entry name" value="EFFLUX SYSTEM COMPONENT YKNX-RELATED"/>
    <property type="match status" value="1"/>
</dbReference>
<comment type="caution">
    <text evidence="5">The sequence shown here is derived from an EMBL/GenBank/DDBJ whole genome shotgun (WGS) entry which is preliminary data.</text>
</comment>
<gene>
    <name evidence="5" type="ORF">E6K81_12970</name>
</gene>
<accession>A0A538U323</accession>
<dbReference type="Gene3D" id="2.40.30.170">
    <property type="match status" value="1"/>
</dbReference>
<evidence type="ECO:0000256" key="1">
    <source>
        <dbReference type="ARBA" id="ARBA00004196"/>
    </source>
</evidence>
<dbReference type="PANTHER" id="PTHR32347:SF29">
    <property type="entry name" value="UPF0194 MEMBRANE PROTEIN YBHG"/>
    <property type="match status" value="1"/>
</dbReference>
<keyword evidence="2 3" id="KW-0175">Coiled coil</keyword>
<evidence type="ECO:0000256" key="3">
    <source>
        <dbReference type="SAM" id="Coils"/>
    </source>
</evidence>
<comment type="subcellular location">
    <subcellularLocation>
        <location evidence="1">Cell envelope</location>
    </subcellularLocation>
</comment>
<evidence type="ECO:0000259" key="4">
    <source>
        <dbReference type="Pfam" id="PF25881"/>
    </source>
</evidence>
<dbReference type="EMBL" id="VBPB01000237">
    <property type="protein sequence ID" value="TMQ70282.1"/>
    <property type="molecule type" value="Genomic_DNA"/>
</dbReference>
<reference evidence="5 6" key="1">
    <citation type="journal article" date="2019" name="Nat. Microbiol.">
        <title>Mediterranean grassland soil C-N compound turnover is dependent on rainfall and depth, and is mediated by genomically divergent microorganisms.</title>
        <authorList>
            <person name="Diamond S."/>
            <person name="Andeer P.F."/>
            <person name="Li Z."/>
            <person name="Crits-Christoph A."/>
            <person name="Burstein D."/>
            <person name="Anantharaman K."/>
            <person name="Lane K.R."/>
            <person name="Thomas B.C."/>
            <person name="Pan C."/>
            <person name="Northen T.R."/>
            <person name="Banfield J.F."/>
        </authorList>
    </citation>
    <scope>NUCLEOTIDE SEQUENCE [LARGE SCALE GENOMIC DNA]</scope>
    <source>
        <strain evidence="5">WS_11</strain>
    </source>
</reference>
<organism evidence="5 6">
    <name type="scientific">Eiseniibacteriota bacterium</name>
    <dbReference type="NCBI Taxonomy" id="2212470"/>
    <lineage>
        <taxon>Bacteria</taxon>
        <taxon>Candidatus Eiseniibacteriota</taxon>
    </lineage>
</organism>
<protein>
    <submittedName>
        <fullName evidence="5">HlyD family efflux transporter periplasmic adaptor subunit</fullName>
    </submittedName>
</protein>
<dbReference type="Gene3D" id="1.10.287.470">
    <property type="entry name" value="Helix hairpin bin"/>
    <property type="match status" value="1"/>
</dbReference>
<name>A0A538U323_UNCEI</name>
<proteinExistence type="predicted"/>
<feature type="coiled-coil region" evidence="3">
    <location>
        <begin position="166"/>
        <end position="224"/>
    </location>
</feature>
<dbReference type="GO" id="GO:0042597">
    <property type="term" value="C:periplasmic space"/>
    <property type="evidence" value="ECO:0007669"/>
    <property type="project" value="UniProtKB-SubCell"/>
</dbReference>